<feature type="transmembrane region" description="Helical" evidence="1">
    <location>
        <begin position="52"/>
        <end position="73"/>
    </location>
</feature>
<dbReference type="OrthoDB" id="4952043at2"/>
<evidence type="ECO:0000256" key="1">
    <source>
        <dbReference type="SAM" id="Phobius"/>
    </source>
</evidence>
<protein>
    <submittedName>
        <fullName evidence="2">Uncharacterized protein</fullName>
    </submittedName>
</protein>
<evidence type="ECO:0000313" key="3">
    <source>
        <dbReference type="Proteomes" id="UP000230551"/>
    </source>
</evidence>
<feature type="transmembrane region" description="Helical" evidence="1">
    <location>
        <begin position="27"/>
        <end position="46"/>
    </location>
</feature>
<proteinExistence type="predicted"/>
<keyword evidence="1" id="KW-1133">Transmembrane helix</keyword>
<feature type="transmembrane region" description="Helical" evidence="1">
    <location>
        <begin position="94"/>
        <end position="115"/>
    </location>
</feature>
<accession>A0A2G5PDN0</accession>
<gene>
    <name evidence="2" type="ORF">CQY22_007395</name>
</gene>
<evidence type="ECO:0000313" key="2">
    <source>
        <dbReference type="EMBL" id="PIB76190.1"/>
    </source>
</evidence>
<name>A0A2G5PDN0_9MYCO</name>
<comment type="caution">
    <text evidence="2">The sequence shown here is derived from an EMBL/GenBank/DDBJ whole genome shotgun (WGS) entry which is preliminary data.</text>
</comment>
<keyword evidence="1" id="KW-0812">Transmembrane</keyword>
<dbReference type="RefSeq" id="WP_090584609.1">
    <property type="nucleotide sequence ID" value="NZ_CP104302.1"/>
</dbReference>
<dbReference type="Proteomes" id="UP000230551">
    <property type="component" value="Unassembled WGS sequence"/>
</dbReference>
<dbReference type="AlphaFoldDB" id="A0A2G5PDN0"/>
<organism evidence="2 3">
    <name type="scientific">Mycolicibacterium brumae</name>
    <dbReference type="NCBI Taxonomy" id="85968"/>
    <lineage>
        <taxon>Bacteria</taxon>
        <taxon>Bacillati</taxon>
        <taxon>Actinomycetota</taxon>
        <taxon>Actinomycetes</taxon>
        <taxon>Mycobacteriales</taxon>
        <taxon>Mycobacteriaceae</taxon>
        <taxon>Mycolicibacterium</taxon>
    </lineage>
</organism>
<reference evidence="2 3" key="1">
    <citation type="journal article" date="2017" name="Infect. Genet. Evol.">
        <title>The new phylogeny of the genus Mycobacterium: The old and the news.</title>
        <authorList>
            <person name="Tortoli E."/>
            <person name="Fedrizzi T."/>
            <person name="Meehan C.J."/>
            <person name="Trovato A."/>
            <person name="Grottola A."/>
            <person name="Giacobazzi E."/>
            <person name="Serpini G.F."/>
            <person name="Tagliazucchi S."/>
            <person name="Fabio A."/>
            <person name="Bettua C."/>
            <person name="Bertorelli R."/>
            <person name="Frascaro F."/>
            <person name="De Sanctis V."/>
            <person name="Pecorari M."/>
            <person name="Jousson O."/>
            <person name="Segata N."/>
            <person name="Cirillo D.M."/>
        </authorList>
    </citation>
    <scope>NUCLEOTIDE SEQUENCE [LARGE SCALE GENOMIC DNA]</scope>
    <source>
        <strain evidence="2 3">CIP1034565</strain>
    </source>
</reference>
<dbReference type="EMBL" id="PDCN02000006">
    <property type="protein sequence ID" value="PIB76190.1"/>
    <property type="molecule type" value="Genomic_DNA"/>
</dbReference>
<sequence>MIVTEEAGTLADVARVRRELFSGKPPVWVTLWFLVPFGLFAASPWLSDLMGSWFSLLAVIVMLAWLGSMRLVCRDSPAGAVRGPRLYSRRAMRLGRLAYLVGWLVLSVPVVFVGTGSSVRYVAYPLAALLGAAWFRYSESLVVRLDPTGIDSPPLLEAPDQPPALDPLIEPVRQLRACAALAYAREVDSGAVAHLTGDVDVLACIPDMVAADYAATHDDGEQTWLSLTPQGRAAYRRHLRALGA</sequence>
<keyword evidence="3" id="KW-1185">Reference proteome</keyword>
<keyword evidence="1" id="KW-0472">Membrane</keyword>